<reference evidence="6" key="1">
    <citation type="submission" date="2020-01" db="EMBL/GenBank/DDBJ databases">
        <authorList>
            <person name="Fang Y."/>
            <person name="Sun R."/>
            <person name="Nie L."/>
            <person name="He J."/>
            <person name="Hao L."/>
            <person name="Wang L."/>
            <person name="Su S."/>
            <person name="Lv E."/>
            <person name="Zhang Z."/>
            <person name="Xie R."/>
            <person name="Liu H."/>
        </authorList>
    </citation>
    <scope>NUCLEOTIDE SEQUENCE [LARGE SCALE GENOMIC DNA]</scope>
    <source>
        <strain evidence="6">XCT-53</strain>
    </source>
</reference>
<dbReference type="EMBL" id="JAABLQ010000001">
    <property type="protein sequence ID" value="NBN78887.1"/>
    <property type="molecule type" value="Genomic_DNA"/>
</dbReference>
<evidence type="ECO:0000313" key="5">
    <source>
        <dbReference type="EMBL" id="NBN78887.1"/>
    </source>
</evidence>
<comment type="caution">
    <text evidence="5">The sequence shown here is derived from an EMBL/GenBank/DDBJ whole genome shotgun (WGS) entry which is preliminary data.</text>
</comment>
<dbReference type="CDD" id="cd04673">
    <property type="entry name" value="NUDIX_ADPRase"/>
    <property type="match status" value="1"/>
</dbReference>
<evidence type="ECO:0000313" key="6">
    <source>
        <dbReference type="Proteomes" id="UP000586722"/>
    </source>
</evidence>
<comment type="similarity">
    <text evidence="3">Belongs to the Nudix hydrolase family.</text>
</comment>
<dbReference type="Proteomes" id="UP000586722">
    <property type="component" value="Unassembled WGS sequence"/>
</dbReference>
<dbReference type="GO" id="GO:0016787">
    <property type="term" value="F:hydrolase activity"/>
    <property type="evidence" value="ECO:0007669"/>
    <property type="project" value="UniProtKB-KW"/>
</dbReference>
<keyword evidence="6" id="KW-1185">Reference proteome</keyword>
<protein>
    <submittedName>
        <fullName evidence="5">NUDIX domain-containing protein</fullName>
    </submittedName>
</protein>
<organism evidence="5 6">
    <name type="scientific">Pannonibacter tanglangensis</name>
    <dbReference type="NCBI Taxonomy" id="2750084"/>
    <lineage>
        <taxon>Bacteria</taxon>
        <taxon>Pseudomonadati</taxon>
        <taxon>Pseudomonadota</taxon>
        <taxon>Alphaproteobacteria</taxon>
        <taxon>Hyphomicrobiales</taxon>
        <taxon>Stappiaceae</taxon>
        <taxon>Pannonibacter</taxon>
    </lineage>
</organism>
<feature type="domain" description="Nudix hydrolase" evidence="4">
    <location>
        <begin position="1"/>
        <end position="121"/>
    </location>
</feature>
<evidence type="ECO:0000259" key="4">
    <source>
        <dbReference type="PROSITE" id="PS51462"/>
    </source>
</evidence>
<gene>
    <name evidence="5" type="ORF">GWI72_11475</name>
</gene>
<dbReference type="InterPro" id="IPR015797">
    <property type="entry name" value="NUDIX_hydrolase-like_dom_sf"/>
</dbReference>
<dbReference type="PANTHER" id="PTHR43736:SF1">
    <property type="entry name" value="DIHYDRONEOPTERIN TRIPHOSPHATE DIPHOSPHATASE"/>
    <property type="match status" value="1"/>
</dbReference>
<accession>A0A7X5J8U5</accession>
<dbReference type="PANTHER" id="PTHR43736">
    <property type="entry name" value="ADP-RIBOSE PYROPHOSPHATASE"/>
    <property type="match status" value="1"/>
</dbReference>
<dbReference type="InterPro" id="IPR000086">
    <property type="entry name" value="NUDIX_hydrolase_dom"/>
</dbReference>
<evidence type="ECO:0000256" key="3">
    <source>
        <dbReference type="RuleBase" id="RU003476"/>
    </source>
</evidence>
<sequence>MLLAGDAVLLVKRGKAPYAGAWSLPGGRVEAGEDLLAAAERELLEETGLEAPLAGPLETFDTGASASHPGYRLSVFAGQCPAGQTPVAGDDAADVLMWPIADLDALEMTPGTAARIRRLARSMG</sequence>
<dbReference type="AlphaFoldDB" id="A0A7X5J8U5"/>
<dbReference type="InterPro" id="IPR020476">
    <property type="entry name" value="Nudix_hydrolase"/>
</dbReference>
<proteinExistence type="inferred from homology"/>
<evidence type="ECO:0000256" key="2">
    <source>
        <dbReference type="ARBA" id="ARBA00022801"/>
    </source>
</evidence>
<dbReference type="Gene3D" id="3.90.79.10">
    <property type="entry name" value="Nucleoside Triphosphate Pyrophosphohydrolase"/>
    <property type="match status" value="1"/>
</dbReference>
<dbReference type="PROSITE" id="PS51462">
    <property type="entry name" value="NUDIX"/>
    <property type="match status" value="1"/>
</dbReference>
<dbReference type="PROSITE" id="PS00893">
    <property type="entry name" value="NUDIX_BOX"/>
    <property type="match status" value="1"/>
</dbReference>
<dbReference type="InterPro" id="IPR020084">
    <property type="entry name" value="NUDIX_hydrolase_CS"/>
</dbReference>
<dbReference type="PRINTS" id="PR00502">
    <property type="entry name" value="NUDIXFAMILY"/>
</dbReference>
<keyword evidence="2 3" id="KW-0378">Hydrolase</keyword>
<evidence type="ECO:0000256" key="1">
    <source>
        <dbReference type="ARBA" id="ARBA00001946"/>
    </source>
</evidence>
<comment type="cofactor">
    <cofactor evidence="1">
        <name>Mg(2+)</name>
        <dbReference type="ChEBI" id="CHEBI:18420"/>
    </cofactor>
</comment>
<dbReference type="SUPFAM" id="SSF55811">
    <property type="entry name" value="Nudix"/>
    <property type="match status" value="1"/>
</dbReference>
<dbReference type="Pfam" id="PF00293">
    <property type="entry name" value="NUDIX"/>
    <property type="match status" value="1"/>
</dbReference>
<name>A0A7X5J8U5_9HYPH</name>